<dbReference type="AlphaFoldDB" id="A0AAV4YBJ1"/>
<protein>
    <submittedName>
        <fullName evidence="2">Uncharacterized protein</fullName>
    </submittedName>
</protein>
<evidence type="ECO:0000313" key="2">
    <source>
        <dbReference type="EMBL" id="GIZ03725.1"/>
    </source>
</evidence>
<comment type="caution">
    <text evidence="2">The sequence shown here is derived from an EMBL/GenBank/DDBJ whole genome shotgun (WGS) entry which is preliminary data.</text>
</comment>
<dbReference type="Proteomes" id="UP001054945">
    <property type="component" value="Unassembled WGS sequence"/>
</dbReference>
<feature type="compositionally biased region" description="Low complexity" evidence="1">
    <location>
        <begin position="32"/>
        <end position="48"/>
    </location>
</feature>
<proteinExistence type="predicted"/>
<evidence type="ECO:0000313" key="3">
    <source>
        <dbReference type="Proteomes" id="UP001054945"/>
    </source>
</evidence>
<evidence type="ECO:0000256" key="1">
    <source>
        <dbReference type="SAM" id="MobiDB-lite"/>
    </source>
</evidence>
<gene>
    <name evidence="2" type="ORF">CEXT_333811</name>
</gene>
<name>A0AAV4YBJ1_CAEEX</name>
<dbReference type="EMBL" id="BPLR01001639">
    <property type="protein sequence ID" value="GIZ03725.1"/>
    <property type="molecule type" value="Genomic_DNA"/>
</dbReference>
<sequence>MFLFSPPQRGELSPPPSFMPRLHLSLAPVASNKGRGAASGAGSAPLASTERRRDSILISDPGFSRAENDFKGQPLSPQWQPIGKVISKYPFH</sequence>
<feature type="region of interest" description="Disordered" evidence="1">
    <location>
        <begin position="32"/>
        <end position="77"/>
    </location>
</feature>
<reference evidence="2 3" key="1">
    <citation type="submission" date="2021-06" db="EMBL/GenBank/DDBJ databases">
        <title>Caerostris extrusa draft genome.</title>
        <authorList>
            <person name="Kono N."/>
            <person name="Arakawa K."/>
        </authorList>
    </citation>
    <scope>NUCLEOTIDE SEQUENCE [LARGE SCALE GENOMIC DNA]</scope>
</reference>
<organism evidence="2 3">
    <name type="scientific">Caerostris extrusa</name>
    <name type="common">Bark spider</name>
    <name type="synonym">Caerostris bankana</name>
    <dbReference type="NCBI Taxonomy" id="172846"/>
    <lineage>
        <taxon>Eukaryota</taxon>
        <taxon>Metazoa</taxon>
        <taxon>Ecdysozoa</taxon>
        <taxon>Arthropoda</taxon>
        <taxon>Chelicerata</taxon>
        <taxon>Arachnida</taxon>
        <taxon>Araneae</taxon>
        <taxon>Araneomorphae</taxon>
        <taxon>Entelegynae</taxon>
        <taxon>Araneoidea</taxon>
        <taxon>Araneidae</taxon>
        <taxon>Caerostris</taxon>
    </lineage>
</organism>
<accession>A0AAV4YBJ1</accession>
<keyword evidence="3" id="KW-1185">Reference proteome</keyword>